<dbReference type="InterPro" id="IPR029045">
    <property type="entry name" value="ClpP/crotonase-like_dom_sf"/>
</dbReference>
<dbReference type="CDD" id="cd06558">
    <property type="entry name" value="crotonase-like"/>
    <property type="match status" value="1"/>
</dbReference>
<comment type="caution">
    <text evidence="2">The sequence shown here is derived from an EMBL/GenBank/DDBJ whole genome shotgun (WGS) entry which is preliminary data.</text>
</comment>
<dbReference type="STRING" id="1262585.BJI46_06225"/>
<dbReference type="GO" id="GO:0016853">
    <property type="term" value="F:isomerase activity"/>
    <property type="evidence" value="ECO:0007669"/>
    <property type="project" value="InterPro"/>
</dbReference>
<dbReference type="PANTHER" id="PTHR43149">
    <property type="entry name" value="ENOYL-COA HYDRATASE"/>
    <property type="match status" value="1"/>
</dbReference>
<organism evidence="2 3">
    <name type="scientific">Acinetobacter qingfengensis</name>
    <dbReference type="NCBI Taxonomy" id="1262585"/>
    <lineage>
        <taxon>Bacteria</taxon>
        <taxon>Pseudomonadati</taxon>
        <taxon>Pseudomonadota</taxon>
        <taxon>Gammaproteobacteria</taxon>
        <taxon>Moraxellales</taxon>
        <taxon>Moraxellaceae</taxon>
        <taxon>Acinetobacter</taxon>
    </lineage>
</organism>
<dbReference type="Gene3D" id="3.90.226.10">
    <property type="entry name" value="2-enoyl-CoA Hydratase, Chain A, domain 1"/>
    <property type="match status" value="1"/>
</dbReference>
<dbReference type="Proteomes" id="UP000185895">
    <property type="component" value="Unassembled WGS sequence"/>
</dbReference>
<dbReference type="InterPro" id="IPR001753">
    <property type="entry name" value="Enoyl-CoA_hydra/iso"/>
</dbReference>
<dbReference type="InterPro" id="IPR045002">
    <property type="entry name" value="Ech1-like"/>
</dbReference>
<evidence type="ECO:0000313" key="3">
    <source>
        <dbReference type="Proteomes" id="UP000185895"/>
    </source>
</evidence>
<evidence type="ECO:0000313" key="2">
    <source>
        <dbReference type="EMBL" id="OEY91736.1"/>
    </source>
</evidence>
<protein>
    <submittedName>
        <fullName evidence="2">Enoyl-CoA hydratase</fullName>
    </submittedName>
</protein>
<dbReference type="NCBIfam" id="NF005699">
    <property type="entry name" value="PRK07509.1"/>
    <property type="match status" value="1"/>
</dbReference>
<dbReference type="AlphaFoldDB" id="A0A1E7QXK7"/>
<dbReference type="OrthoDB" id="9777711at2"/>
<sequence length="262" mass="29539">MTLIQLDVDQTGLAIVTLNRPDKRNAMSFTMLKALISTAKSIQKNRQIRCVIITGCAQVFSAGIDLSDLNAPKQKLYAFWQLIKPQQSIFQQACLIWQQLPVPVIIALEGYCFGAGLQLALAGDFRITNSSCQFSIMESRWGLVPDMGISKTLADLIGIDHAKDLTFSGRIISAEYAKQIGLVSEIHPQPLIRAQQLAQEYLQRSPDALMAAKLILNAMQQRRQSVLCLEKIWQLRLILGKNSRIARRKDKQPELNFFNRQR</sequence>
<dbReference type="PANTHER" id="PTHR43149:SF1">
    <property type="entry name" value="DELTA(3,5)-DELTA(2,4)-DIENOYL-COA ISOMERASE, MITOCHONDRIAL"/>
    <property type="match status" value="1"/>
</dbReference>
<dbReference type="EMBL" id="MKKK01000073">
    <property type="protein sequence ID" value="OEY91736.1"/>
    <property type="molecule type" value="Genomic_DNA"/>
</dbReference>
<keyword evidence="3" id="KW-1185">Reference proteome</keyword>
<dbReference type="SUPFAM" id="SSF52096">
    <property type="entry name" value="ClpP/crotonase"/>
    <property type="match status" value="1"/>
</dbReference>
<comment type="similarity">
    <text evidence="1">Belongs to the enoyl-CoA hydratase/isomerase family.</text>
</comment>
<proteinExistence type="inferred from homology"/>
<dbReference type="Pfam" id="PF00378">
    <property type="entry name" value="ECH_1"/>
    <property type="match status" value="1"/>
</dbReference>
<accession>A0A1E7QXK7</accession>
<name>A0A1E7QXK7_9GAMM</name>
<evidence type="ECO:0000256" key="1">
    <source>
        <dbReference type="ARBA" id="ARBA00005254"/>
    </source>
</evidence>
<gene>
    <name evidence="2" type="ORF">BJI46_06225</name>
</gene>
<dbReference type="RefSeq" id="WP_070070947.1">
    <property type="nucleotide sequence ID" value="NZ_MKKK01000073.1"/>
</dbReference>
<reference evidence="2 3" key="1">
    <citation type="submission" date="2016-09" db="EMBL/GenBank/DDBJ databases">
        <authorList>
            <person name="Capua I."/>
            <person name="De Benedictis P."/>
            <person name="Joannis T."/>
            <person name="Lombin L.H."/>
            <person name="Cattoli G."/>
        </authorList>
    </citation>
    <scope>NUCLEOTIDE SEQUENCE [LARGE SCALE GENOMIC DNA]</scope>
    <source>
        <strain evidence="2 3">ANC 4671</strain>
    </source>
</reference>